<dbReference type="PIRSF" id="PIRSF037354">
    <property type="entry name" value="Txn_actvtr_RtcR"/>
    <property type="match status" value="1"/>
</dbReference>
<dbReference type="Gene3D" id="3.40.50.300">
    <property type="entry name" value="P-loop containing nucleotide triphosphate hydrolases"/>
    <property type="match status" value="1"/>
</dbReference>
<dbReference type="Pfam" id="PF00158">
    <property type="entry name" value="Sigma54_activat"/>
    <property type="match status" value="1"/>
</dbReference>
<gene>
    <name evidence="1" type="primary">rtcR</name>
    <name evidence="1" type="ORF">ABVT43_18360</name>
</gene>
<organism evidence="1 2">
    <name type="scientific">Aliikangiella maris</name>
    <dbReference type="NCBI Taxonomy" id="3162458"/>
    <lineage>
        <taxon>Bacteria</taxon>
        <taxon>Pseudomonadati</taxon>
        <taxon>Pseudomonadota</taxon>
        <taxon>Gammaproteobacteria</taxon>
        <taxon>Oceanospirillales</taxon>
        <taxon>Pleioneaceae</taxon>
        <taxon>Aliikangiella</taxon>
    </lineage>
</organism>
<dbReference type="InterPro" id="IPR003593">
    <property type="entry name" value="AAA+_ATPase"/>
</dbReference>
<dbReference type="Proteomes" id="UP001548189">
    <property type="component" value="Unassembled WGS sequence"/>
</dbReference>
<accession>A0ABV2BYW1</accession>
<dbReference type="InterPro" id="IPR017183">
    <property type="entry name" value="Sigma54_dep_tscrpt_act_RtcR"/>
</dbReference>
<evidence type="ECO:0000313" key="2">
    <source>
        <dbReference type="Proteomes" id="UP001548189"/>
    </source>
</evidence>
<dbReference type="InterPro" id="IPR002078">
    <property type="entry name" value="Sigma_54_int"/>
</dbReference>
<dbReference type="Gene3D" id="1.10.8.60">
    <property type="match status" value="1"/>
</dbReference>
<dbReference type="Pfam" id="PF06956">
    <property type="entry name" value="RtcR"/>
    <property type="match status" value="1"/>
</dbReference>
<dbReference type="InterPro" id="IPR009715">
    <property type="entry name" value="RtcR"/>
</dbReference>
<proteinExistence type="predicted"/>
<dbReference type="PANTHER" id="PTHR32071">
    <property type="entry name" value="TRANSCRIPTIONAL REGULATORY PROTEIN"/>
    <property type="match status" value="1"/>
</dbReference>
<dbReference type="PROSITE" id="PS50045">
    <property type="entry name" value="SIGMA54_INTERACT_4"/>
    <property type="match status" value="1"/>
</dbReference>
<sequence length="530" mass="60130">MATTVISLLGTNLDRRGKNAKRWEKWRPTVALCQQTELPINKLILLYEANFKNLAKQVKEDIATVSPITTVILYEVSFSDPWDFGAVYSELFDFSQKYSFNVDEEDYLIHITTGTHVAQICLYLLTETHYLPGKLFQTSPGNKDNPSVGKFQIIDLDLSKYDQIASRFNQLRIEGVDYLKSGIQTQNSQFNKMIAELEKVSVLSCEPMLISGPTGAGKTQLVKRIYELKKQRGQISGKLIVINCATLHGDKAMSTLFGHRKGAFTGANSARNGVLLEADSGLLFLDEVGELGLDEQAMLLRAIEEKSYLPLGADFEVQSNFQLIAGTNRDLNKMVRDRLFREDLLARINLWCYQLPSLKDRIEDLEPNLDYELQKFTNKAGFLVSFNKAARERYLTFAMSPAATWKANFRDLNSSVTRMATLSEGGRISEKLVIDEIERLKNDWKNEQTSVYPEQIVQSLLGDNATQIDLFDQFMLSAIIEVCQHSQSMAEAGRKLFNVSRLNKKSTNDSHRLKQVLQKYGLSFDDLRNF</sequence>
<dbReference type="EMBL" id="JBEVCJ010000035">
    <property type="protein sequence ID" value="MET1257113.1"/>
    <property type="molecule type" value="Genomic_DNA"/>
</dbReference>
<protein>
    <submittedName>
        <fullName evidence="1">RNA repair transcriptional activator RtcR</fullName>
    </submittedName>
</protein>
<dbReference type="SUPFAM" id="SSF52540">
    <property type="entry name" value="P-loop containing nucleoside triphosphate hydrolases"/>
    <property type="match status" value="1"/>
</dbReference>
<evidence type="ECO:0000313" key="1">
    <source>
        <dbReference type="EMBL" id="MET1257113.1"/>
    </source>
</evidence>
<comment type="caution">
    <text evidence="1">The sequence shown here is derived from an EMBL/GenBank/DDBJ whole genome shotgun (WGS) entry which is preliminary data.</text>
</comment>
<name>A0ABV2BYW1_9GAMM</name>
<dbReference type="CDD" id="cd00009">
    <property type="entry name" value="AAA"/>
    <property type="match status" value="1"/>
</dbReference>
<keyword evidence="2" id="KW-1185">Reference proteome</keyword>
<dbReference type="PANTHER" id="PTHR32071:SF14">
    <property type="entry name" value="TRANSCRIPTIONAL REGULATORY PROTEIN RTCR"/>
    <property type="match status" value="1"/>
</dbReference>
<dbReference type="NCBIfam" id="NF038308">
    <property type="entry name" value="RNA_repair_RtcR"/>
    <property type="match status" value="1"/>
</dbReference>
<dbReference type="SMART" id="SM00382">
    <property type="entry name" value="AAA"/>
    <property type="match status" value="1"/>
</dbReference>
<reference evidence="1 2" key="1">
    <citation type="submission" date="2024-06" db="EMBL/GenBank/DDBJ databases">
        <authorList>
            <person name="Li F."/>
        </authorList>
    </citation>
    <scope>NUCLEOTIDE SEQUENCE [LARGE SCALE GENOMIC DNA]</scope>
    <source>
        <strain evidence="1 2">GXAS 311</strain>
    </source>
</reference>
<dbReference type="InterPro" id="IPR027417">
    <property type="entry name" value="P-loop_NTPase"/>
</dbReference>